<dbReference type="EMBL" id="CASHTH010002442">
    <property type="protein sequence ID" value="CAI8029894.1"/>
    <property type="molecule type" value="Genomic_DNA"/>
</dbReference>
<feature type="non-terminal residue" evidence="1">
    <location>
        <position position="59"/>
    </location>
</feature>
<evidence type="ECO:0000313" key="2">
    <source>
        <dbReference type="Proteomes" id="UP001174909"/>
    </source>
</evidence>
<organism evidence="1 2">
    <name type="scientific">Geodia barretti</name>
    <name type="common">Barrett's horny sponge</name>
    <dbReference type="NCBI Taxonomy" id="519541"/>
    <lineage>
        <taxon>Eukaryota</taxon>
        <taxon>Metazoa</taxon>
        <taxon>Porifera</taxon>
        <taxon>Demospongiae</taxon>
        <taxon>Heteroscleromorpha</taxon>
        <taxon>Tetractinellida</taxon>
        <taxon>Astrophorina</taxon>
        <taxon>Geodiidae</taxon>
        <taxon>Geodia</taxon>
    </lineage>
</organism>
<comment type="caution">
    <text evidence="1">The sequence shown here is derived from an EMBL/GenBank/DDBJ whole genome shotgun (WGS) entry which is preliminary data.</text>
</comment>
<name>A0AA35SHU6_GEOBA</name>
<keyword evidence="2" id="KW-1185">Reference proteome</keyword>
<dbReference type="Proteomes" id="UP001174909">
    <property type="component" value="Unassembled WGS sequence"/>
</dbReference>
<evidence type="ECO:0000313" key="1">
    <source>
        <dbReference type="EMBL" id="CAI8029894.1"/>
    </source>
</evidence>
<protein>
    <submittedName>
        <fullName evidence="1">Uncharacterized protein</fullName>
    </submittedName>
</protein>
<sequence length="59" mass="6660">MIDSADLRDTADSIFFGDTRVIFCNPYLIGVLMENIVPTPRCLRNRFQIVTTPSANARI</sequence>
<gene>
    <name evidence="1" type="ORF">GBAR_LOCUS16965</name>
</gene>
<accession>A0AA35SHU6</accession>
<reference evidence="1" key="1">
    <citation type="submission" date="2023-03" db="EMBL/GenBank/DDBJ databases">
        <authorList>
            <person name="Steffen K."/>
            <person name="Cardenas P."/>
        </authorList>
    </citation>
    <scope>NUCLEOTIDE SEQUENCE</scope>
</reference>
<proteinExistence type="predicted"/>
<dbReference type="AlphaFoldDB" id="A0AA35SHU6"/>